<dbReference type="EMBL" id="JASJQH010001715">
    <property type="protein sequence ID" value="KAK9760902.1"/>
    <property type="molecule type" value="Genomic_DNA"/>
</dbReference>
<proteinExistence type="predicted"/>
<accession>A0ABR2WHC9</accession>
<sequence>MNNSTLYMRDARCDKCIVRGESLPAEDANVAFIGKGVFNWVSVVQRVAEDQRCLRNRLTLSGVATNEKVKRKVDDVKPESEVRASLAPCDEAYKYVESDAYAGQVGVVMPSTFNPRVNETKGENGALYSIKEWRNSIEECLNEYAMLCYSICMTVCGRSVNVSESDTNVEGKSQKLDWLAKNQVLDSAWQTRITDAEQRKGRYCDTPCGICERACNDSWKEMPVNMARADLYDRQHSWLDMSDMWWMNRLLVTAAYLDTFGKRNNDGMHSSLDSIKHAIASQGELFDYSLPASIARMRGLLNLNMYVLRRQLHERTDIDGTIGSRLGVAPGCTIENSISARIYEGMTISYVECGTAQSCCADCVPFARLAGCVGILFHDAVDLINDVLSGETMNIYRIAASKGEKWLTSFTRGCDMLMAVMCNPILLNRLCCADHVRSGMAGSVGWYYVCGRYNIGANIKRVFAATDVPTVSVDDLILACKALSLTEDMTDTLVTMWLTKSDDPPVLRQWRCYDKPDSCDLLPNEGTQFTYLPKHASICGLNEVPDDVSDAALDEEELCLYETLINIPIHQEEATSECVSCAYGVECVAISCTTWMATRHIQYALLNKDVVASSEWDL</sequence>
<evidence type="ECO:0000313" key="1">
    <source>
        <dbReference type="EMBL" id="KAK9760902.1"/>
    </source>
</evidence>
<protein>
    <submittedName>
        <fullName evidence="1">Uncharacterized protein</fullName>
    </submittedName>
</protein>
<dbReference type="Proteomes" id="UP001479436">
    <property type="component" value="Unassembled WGS sequence"/>
</dbReference>
<gene>
    <name evidence="1" type="ORF">K7432_014621</name>
</gene>
<comment type="caution">
    <text evidence="1">The sequence shown here is derived from an EMBL/GenBank/DDBJ whole genome shotgun (WGS) entry which is preliminary data.</text>
</comment>
<name>A0ABR2WHC9_9FUNG</name>
<evidence type="ECO:0000313" key="2">
    <source>
        <dbReference type="Proteomes" id="UP001479436"/>
    </source>
</evidence>
<keyword evidence="2" id="KW-1185">Reference proteome</keyword>
<reference evidence="1 2" key="1">
    <citation type="submission" date="2023-04" db="EMBL/GenBank/DDBJ databases">
        <title>Genome of Basidiobolus ranarum AG-B5.</title>
        <authorList>
            <person name="Stajich J.E."/>
            <person name="Carter-House D."/>
            <person name="Gryganskyi A."/>
        </authorList>
    </citation>
    <scope>NUCLEOTIDE SEQUENCE [LARGE SCALE GENOMIC DNA]</scope>
    <source>
        <strain evidence="1 2">AG-B5</strain>
    </source>
</reference>
<organism evidence="1 2">
    <name type="scientific">Basidiobolus ranarum</name>
    <dbReference type="NCBI Taxonomy" id="34480"/>
    <lineage>
        <taxon>Eukaryota</taxon>
        <taxon>Fungi</taxon>
        <taxon>Fungi incertae sedis</taxon>
        <taxon>Zoopagomycota</taxon>
        <taxon>Entomophthoromycotina</taxon>
        <taxon>Basidiobolomycetes</taxon>
        <taxon>Basidiobolales</taxon>
        <taxon>Basidiobolaceae</taxon>
        <taxon>Basidiobolus</taxon>
    </lineage>
</organism>